<evidence type="ECO:0000313" key="2">
    <source>
        <dbReference type="Proteomes" id="UP000886653"/>
    </source>
</evidence>
<comment type="caution">
    <text evidence="1">The sequence shown here is derived from an EMBL/GenBank/DDBJ whole genome shotgun (WGS) entry which is preliminary data.</text>
</comment>
<dbReference type="EMBL" id="MU167265">
    <property type="protein sequence ID" value="KAG0146109.1"/>
    <property type="molecule type" value="Genomic_DNA"/>
</dbReference>
<organism evidence="1 2">
    <name type="scientific">Cronartium quercuum f. sp. fusiforme G11</name>
    <dbReference type="NCBI Taxonomy" id="708437"/>
    <lineage>
        <taxon>Eukaryota</taxon>
        <taxon>Fungi</taxon>
        <taxon>Dikarya</taxon>
        <taxon>Basidiomycota</taxon>
        <taxon>Pucciniomycotina</taxon>
        <taxon>Pucciniomycetes</taxon>
        <taxon>Pucciniales</taxon>
        <taxon>Coleosporiaceae</taxon>
        <taxon>Cronartium</taxon>
    </lineage>
</organism>
<evidence type="ECO:0000313" key="1">
    <source>
        <dbReference type="EMBL" id="KAG0146109.1"/>
    </source>
</evidence>
<proteinExistence type="predicted"/>
<dbReference type="Proteomes" id="UP000886653">
    <property type="component" value="Unassembled WGS sequence"/>
</dbReference>
<keyword evidence="2" id="KW-1185">Reference proteome</keyword>
<sequence>MSFPCLVLPLESINDSWKHEEHMQTTRGCDGMVGVGEDECKMIKVEGFLRMIKVEVEFQWSHSACPHYSDLLWVYVRMHVNCTRHRPKTSKRQGDADPVNVNVFVVVL</sequence>
<name>A0A9P6TBW7_9BASI</name>
<reference evidence="1" key="1">
    <citation type="submission" date="2013-11" db="EMBL/GenBank/DDBJ databases">
        <title>Genome sequence of the fusiform rust pathogen reveals effectors for host alternation and coevolution with pine.</title>
        <authorList>
            <consortium name="DOE Joint Genome Institute"/>
            <person name="Smith K."/>
            <person name="Pendleton A."/>
            <person name="Kubisiak T."/>
            <person name="Anderson C."/>
            <person name="Salamov A."/>
            <person name="Aerts A."/>
            <person name="Riley R."/>
            <person name="Clum A."/>
            <person name="Lindquist E."/>
            <person name="Ence D."/>
            <person name="Campbell M."/>
            <person name="Kronenberg Z."/>
            <person name="Feau N."/>
            <person name="Dhillon B."/>
            <person name="Hamelin R."/>
            <person name="Burleigh J."/>
            <person name="Smith J."/>
            <person name="Yandell M."/>
            <person name="Nelson C."/>
            <person name="Grigoriev I."/>
            <person name="Davis J."/>
        </authorList>
    </citation>
    <scope>NUCLEOTIDE SEQUENCE</scope>
    <source>
        <strain evidence="1">G11</strain>
    </source>
</reference>
<accession>A0A9P6TBW7</accession>
<gene>
    <name evidence="1" type="ORF">CROQUDRAFT_532231</name>
</gene>
<protein>
    <submittedName>
        <fullName evidence="1">Uncharacterized protein</fullName>
    </submittedName>
</protein>
<dbReference type="AlphaFoldDB" id="A0A9P6TBW7"/>